<name>A0A3A3GL08_PANTH</name>
<dbReference type="Gene3D" id="3.30.420.40">
    <property type="match status" value="1"/>
</dbReference>
<reference evidence="1 2" key="1">
    <citation type="submission" date="2018-09" db="EMBL/GenBank/DDBJ databases">
        <title>Paenibacillus SK2017-BO5.</title>
        <authorList>
            <person name="Piskunova J.V."/>
            <person name="Dubiley S.A."/>
            <person name="Severinov K.V."/>
        </authorList>
    </citation>
    <scope>NUCLEOTIDE SEQUENCE [LARGE SCALE GENOMIC DNA]</scope>
    <source>
        <strain evidence="1 2">BO5</strain>
    </source>
</reference>
<gene>
    <name evidence="1" type="ORF">DQX05_14465</name>
</gene>
<dbReference type="AlphaFoldDB" id="A0A3A3GL08"/>
<dbReference type="InterPro" id="IPR043129">
    <property type="entry name" value="ATPase_NBD"/>
</dbReference>
<dbReference type="OrthoDB" id="9795247at2"/>
<dbReference type="Proteomes" id="UP000266177">
    <property type="component" value="Unassembled WGS sequence"/>
</dbReference>
<comment type="caution">
    <text evidence="1">The sequence shown here is derived from an EMBL/GenBank/DDBJ whole genome shotgun (WGS) entry which is preliminary data.</text>
</comment>
<dbReference type="SUPFAM" id="SSF53067">
    <property type="entry name" value="Actin-like ATPase domain"/>
    <property type="match status" value="1"/>
</dbReference>
<dbReference type="RefSeq" id="WP_119794286.1">
    <property type="nucleotide sequence ID" value="NZ_QYZD01000012.1"/>
</dbReference>
<dbReference type="EMBL" id="QYZD01000012">
    <property type="protein sequence ID" value="RJG23077.1"/>
    <property type="molecule type" value="Genomic_DNA"/>
</dbReference>
<protein>
    <submittedName>
        <fullName evidence="1">ROK family protein</fullName>
    </submittedName>
</protein>
<accession>A0A3A3GL08</accession>
<sequence>MLYYVEQEYFRDPAPALKYSEDDFLRRHRAQNADRYIFLSRALAVTMNLFGPGKTILDGWFMESPRYMQRIHAHLARFTVDGGYDSSWVVPASLGKRNYVIGAATMVLHQLFKGKVSVT</sequence>
<evidence type="ECO:0000313" key="2">
    <source>
        <dbReference type="Proteomes" id="UP000266177"/>
    </source>
</evidence>
<proteinExistence type="predicted"/>
<organism evidence="1 2">
    <name type="scientific">Paenibacillus thiaminolyticus</name>
    <name type="common">Bacillus thiaminolyticus</name>
    <dbReference type="NCBI Taxonomy" id="49283"/>
    <lineage>
        <taxon>Bacteria</taxon>
        <taxon>Bacillati</taxon>
        <taxon>Bacillota</taxon>
        <taxon>Bacilli</taxon>
        <taxon>Bacillales</taxon>
        <taxon>Paenibacillaceae</taxon>
        <taxon>Paenibacillus</taxon>
    </lineage>
</organism>
<evidence type="ECO:0000313" key="1">
    <source>
        <dbReference type="EMBL" id="RJG23077.1"/>
    </source>
</evidence>